<comment type="caution">
    <text evidence="2">The sequence shown here is derived from an EMBL/GenBank/DDBJ whole genome shotgun (WGS) entry which is preliminary data.</text>
</comment>
<dbReference type="Proteomes" id="UP000610558">
    <property type="component" value="Unassembled WGS sequence"/>
</dbReference>
<evidence type="ECO:0000256" key="1">
    <source>
        <dbReference type="ARBA" id="ARBA00023172"/>
    </source>
</evidence>
<dbReference type="EMBL" id="JACXLD010000005">
    <property type="protein sequence ID" value="MBD2859432.1"/>
    <property type="molecule type" value="Genomic_DNA"/>
</dbReference>
<dbReference type="GO" id="GO:0006310">
    <property type="term" value="P:DNA recombination"/>
    <property type="evidence" value="ECO:0007669"/>
    <property type="project" value="UniProtKB-KW"/>
</dbReference>
<dbReference type="SUPFAM" id="SSF56349">
    <property type="entry name" value="DNA breaking-rejoining enzymes"/>
    <property type="match status" value="1"/>
</dbReference>
<evidence type="ECO:0000313" key="2">
    <source>
        <dbReference type="EMBL" id="MBD2859432.1"/>
    </source>
</evidence>
<evidence type="ECO:0000313" key="3">
    <source>
        <dbReference type="Proteomes" id="UP000610558"/>
    </source>
</evidence>
<name>A0A927C3P3_9GAMM</name>
<dbReference type="GO" id="GO:0015074">
    <property type="term" value="P:DNA integration"/>
    <property type="evidence" value="ECO:0007669"/>
    <property type="project" value="InterPro"/>
</dbReference>
<protein>
    <submittedName>
        <fullName evidence="2">Uncharacterized protein</fullName>
    </submittedName>
</protein>
<dbReference type="InterPro" id="IPR013762">
    <property type="entry name" value="Integrase-like_cat_sf"/>
</dbReference>
<dbReference type="RefSeq" id="WP_190765273.1">
    <property type="nucleotide sequence ID" value="NZ_JACXLD010000005.1"/>
</dbReference>
<dbReference type="GO" id="GO:0003677">
    <property type="term" value="F:DNA binding"/>
    <property type="evidence" value="ECO:0007669"/>
    <property type="project" value="InterPro"/>
</dbReference>
<reference evidence="2" key="1">
    <citation type="submission" date="2020-09" db="EMBL/GenBank/DDBJ databases">
        <authorList>
            <person name="Yoon J.-W."/>
        </authorList>
    </citation>
    <scope>NUCLEOTIDE SEQUENCE</scope>
    <source>
        <strain evidence="2">KMU-158</strain>
    </source>
</reference>
<keyword evidence="3" id="KW-1185">Reference proteome</keyword>
<gene>
    <name evidence="2" type="ORF">IB286_10495</name>
</gene>
<dbReference type="AlphaFoldDB" id="A0A927C3P3"/>
<dbReference type="InterPro" id="IPR011010">
    <property type="entry name" value="DNA_brk_join_enz"/>
</dbReference>
<accession>A0A927C3P3</accession>
<organism evidence="2 3">
    <name type="scientific">Spongiibacter pelagi</name>
    <dbReference type="NCBI Taxonomy" id="2760804"/>
    <lineage>
        <taxon>Bacteria</taxon>
        <taxon>Pseudomonadati</taxon>
        <taxon>Pseudomonadota</taxon>
        <taxon>Gammaproteobacteria</taxon>
        <taxon>Cellvibrionales</taxon>
        <taxon>Spongiibacteraceae</taxon>
        <taxon>Spongiibacter</taxon>
    </lineage>
</organism>
<dbReference type="Gene3D" id="1.10.443.10">
    <property type="entry name" value="Intergrase catalytic core"/>
    <property type="match status" value="1"/>
</dbReference>
<keyword evidence="1" id="KW-0233">DNA recombination</keyword>
<sequence>MSQEAKDKCHRTPKEELTFRLGKRFSSLVEWAFDNGLQEELEIIYLLLGLNPNIVGIANLAEEFDHPESREILKDWSGHSYTDRLRRFTTTFIRNTQISSRHAAISPSGTIEQVRRQFPEFEKRTFLLTLYTTVLSPSKDASIYSERRRLRMWLAVQAAERIVESNNVADKEISQAARFLALGHGNSRWRLVDQLLTAAKRFRADAPENFDRFSDSLRLASRQVGADTSGDRAASRFLNAINSIAAGESTPYPELKTLIYDERRFASAPPISTIQYESDSGACELVLGHDTEDEQSEFTWVVPTDPTDSPEQQQRSSNSFFIQRAEESHYLPWSYDGVLPPELPVLDRWIDRSLRSTERTMALGGVLVWLSCRFGRSLYFAQLIKISDQLGDEWSITTDLCHLQRQSPQRRNSWQPNNETTSLVEPFSREIQLELPKQLTAALEYVTSNLIGDEPQLGQLWQSFCSDPVERWFNDVCREHFPRISSSKLAQVSGLRAYQQTGDHNLGRLVSSAPNSGLPGACGYASWDIKAIEKGLSLTTSSSANDNVNILGSLLVPLESVIQLEIRHATQRIKNTLIEGDWLSFHNQFAQYCVIALYAATGCRHLRDPFESLAHFNWQYRLVYINDKTDDGLHSGRLVPLPESVCALLRSYVKYLAKLADAISTLRPELASKLAMLLEGRSTPLPMFFKLDSALKWHSMGDHDLPGGELLQWSLPANVFRHRYAQRLARSGVSIEVIDGWMGHAERGAATYSDYSPRSRLSDFKQYKKELEELFGSLLFELEAFDELEPNFSEFFLDATGYREPIRFGFAERRWNRSQDLKRVIREAKTDIALATQITPLASMSAQELDKLVQRMLYRDGSLPHPYSAIRLQLLIKEADLAGAAAKSAIKRRVVNVRPERSLLTDEVPTQLGRLELVEKWSKKAKRQYIKAQLSKAKALQMGAVLFCIEKRISYLRMIRDIACGHHFHVIQHKKTYFLEYSETLIVDLHLKLTRHLHLKLTHPICLIMA</sequence>
<proteinExistence type="predicted"/>